<dbReference type="Pfam" id="PF13397">
    <property type="entry name" value="RbpA"/>
    <property type="match status" value="1"/>
</dbReference>
<dbReference type="Gene3D" id="2.20.28.270">
    <property type="entry name" value="RNA polymerase-binding protein A"/>
    <property type="match status" value="1"/>
</dbReference>
<organism evidence="2">
    <name type="scientific">freshwater metagenome</name>
    <dbReference type="NCBI Taxonomy" id="449393"/>
    <lineage>
        <taxon>unclassified sequences</taxon>
        <taxon>metagenomes</taxon>
        <taxon>ecological metagenomes</taxon>
    </lineage>
</organism>
<feature type="region of interest" description="Disordered" evidence="1">
    <location>
        <begin position="59"/>
        <end position="85"/>
    </location>
</feature>
<evidence type="ECO:0000313" key="2">
    <source>
        <dbReference type="EMBL" id="CAB4584924.1"/>
    </source>
</evidence>
<dbReference type="GO" id="GO:0001000">
    <property type="term" value="F:bacterial-type RNA polymerase core enzyme binding"/>
    <property type="evidence" value="ECO:0007669"/>
    <property type="project" value="InterPro"/>
</dbReference>
<proteinExistence type="predicted"/>
<name>A0A6J6FDH0_9ZZZZ</name>
<dbReference type="AlphaFoldDB" id="A0A6J6FDH0"/>
<dbReference type="EMBL" id="CAEZTZ010000061">
    <property type="protein sequence ID" value="CAB4584924.1"/>
    <property type="molecule type" value="Genomic_DNA"/>
</dbReference>
<accession>A0A6J6FDH0</accession>
<dbReference type="InterPro" id="IPR025182">
    <property type="entry name" value="RNApol-bd_RbpA"/>
</dbReference>
<sequence>MSNKRMQGTRLGSISSETEEGVEFVDRQNVTFRTADGEEFVVTFMTGVELPYDWRSPRSSNIGRRLDAKGKPIQGDDPNAPTPAAPTVTHWEQLMKRRTIEELEIILHDRIIAMRESGQLDLGSLRKSA</sequence>
<gene>
    <name evidence="2" type="ORF">UFOPK1767_00568</name>
    <name evidence="3" type="ORF">UFOPK3339_00706</name>
</gene>
<dbReference type="GO" id="GO:0045893">
    <property type="term" value="P:positive regulation of DNA-templated transcription"/>
    <property type="evidence" value="ECO:0007669"/>
    <property type="project" value="InterPro"/>
</dbReference>
<dbReference type="InterPro" id="IPR038638">
    <property type="entry name" value="RbpA_sf"/>
</dbReference>
<evidence type="ECO:0000256" key="1">
    <source>
        <dbReference type="SAM" id="MobiDB-lite"/>
    </source>
</evidence>
<reference evidence="2" key="1">
    <citation type="submission" date="2020-05" db="EMBL/GenBank/DDBJ databases">
        <authorList>
            <person name="Chiriac C."/>
            <person name="Salcher M."/>
            <person name="Ghai R."/>
            <person name="Kavagutti S V."/>
        </authorList>
    </citation>
    <scope>NUCLEOTIDE SEQUENCE</scope>
</reference>
<evidence type="ECO:0000313" key="3">
    <source>
        <dbReference type="EMBL" id="CAB4867232.1"/>
    </source>
</evidence>
<dbReference type="EMBL" id="CAFBLF010000095">
    <property type="protein sequence ID" value="CAB4867232.1"/>
    <property type="molecule type" value="Genomic_DNA"/>
</dbReference>
<protein>
    <submittedName>
        <fullName evidence="2">Unannotated protein</fullName>
    </submittedName>
</protein>